<dbReference type="Pfam" id="PF00787">
    <property type="entry name" value="PX"/>
    <property type="match status" value="1"/>
</dbReference>
<evidence type="ECO:0000313" key="9">
    <source>
        <dbReference type="Proteomes" id="UP001249851"/>
    </source>
</evidence>
<dbReference type="InterPro" id="IPR001683">
    <property type="entry name" value="PX_dom"/>
</dbReference>
<dbReference type="PROSITE" id="PS50195">
    <property type="entry name" value="PX"/>
    <property type="match status" value="1"/>
</dbReference>
<evidence type="ECO:0000259" key="7">
    <source>
        <dbReference type="PROSITE" id="PS50195"/>
    </source>
</evidence>
<dbReference type="PANTHER" id="PTHR20939:SF11">
    <property type="entry name" value="LD12265P"/>
    <property type="match status" value="1"/>
</dbReference>
<evidence type="ECO:0000256" key="1">
    <source>
        <dbReference type="ARBA" id="ARBA00004469"/>
    </source>
</evidence>
<sequence length="325" mass="36883">MDTRWYLDDYVDISSDGRSEASSDSISFNGQIFIAGGSTSYSGERGIVYVDDDIESDEEEKCAYTLDDICKGQSISVCTDPQKIRFEILSTRIDEQSKRVFYSVMVLRIDDGIDKDKGSVERSYSDFTVLNKALRKEFPSFLKDVNFPGKVLGQSSNLNSKVIESRRVAFQAFLQTVYPHPEVRKHPAFKEFFYLPDLRKATDHLIGCELDAALALFLNSFHLQVKLSDEVREVIATLAAIVIIFETQGKLEDAARYSITALNLVQEDYLCPYVIPILDTLVRLMDKLQMDKNPVVRRLNHVQRMAGVDVEQSPTLQALVSERFD</sequence>
<accession>A0AAD9UUD4</accession>
<evidence type="ECO:0000256" key="3">
    <source>
        <dbReference type="ARBA" id="ARBA00022753"/>
    </source>
</evidence>
<keyword evidence="2" id="KW-0813">Transport</keyword>
<organism evidence="8 9">
    <name type="scientific">Acropora cervicornis</name>
    <name type="common">Staghorn coral</name>
    <dbReference type="NCBI Taxonomy" id="6130"/>
    <lineage>
        <taxon>Eukaryota</taxon>
        <taxon>Metazoa</taxon>
        <taxon>Cnidaria</taxon>
        <taxon>Anthozoa</taxon>
        <taxon>Hexacorallia</taxon>
        <taxon>Scleractinia</taxon>
        <taxon>Astrocoeniina</taxon>
        <taxon>Acroporidae</taxon>
        <taxon>Acropora</taxon>
    </lineage>
</organism>
<protein>
    <submittedName>
        <fullName evidence="8">Sorting nexin-21</fullName>
    </submittedName>
</protein>
<dbReference type="EMBL" id="JARQWQ010000117">
    <property type="protein sequence ID" value="KAK2550022.1"/>
    <property type="molecule type" value="Genomic_DNA"/>
</dbReference>
<dbReference type="GO" id="GO:0015031">
    <property type="term" value="P:protein transport"/>
    <property type="evidence" value="ECO:0007669"/>
    <property type="project" value="UniProtKB-KW"/>
</dbReference>
<keyword evidence="3" id="KW-0967">Endosome</keyword>
<dbReference type="SUPFAM" id="SSF64268">
    <property type="entry name" value="PX domain"/>
    <property type="match status" value="1"/>
</dbReference>
<keyword evidence="9" id="KW-1185">Reference proteome</keyword>
<dbReference type="Gene3D" id="3.30.1520.10">
    <property type="entry name" value="Phox-like domain"/>
    <property type="match status" value="1"/>
</dbReference>
<proteinExistence type="predicted"/>
<reference evidence="8" key="2">
    <citation type="journal article" date="2023" name="Science">
        <title>Genomic signatures of disease resistance in endangered staghorn corals.</title>
        <authorList>
            <person name="Vollmer S.V."/>
            <person name="Selwyn J.D."/>
            <person name="Despard B.A."/>
            <person name="Roesel C.L."/>
        </authorList>
    </citation>
    <scope>NUCLEOTIDE SEQUENCE</scope>
    <source>
        <strain evidence="8">K2</strain>
    </source>
</reference>
<evidence type="ECO:0000256" key="2">
    <source>
        <dbReference type="ARBA" id="ARBA00022448"/>
    </source>
</evidence>
<dbReference type="SMART" id="SM00312">
    <property type="entry name" value="PX"/>
    <property type="match status" value="1"/>
</dbReference>
<reference evidence="8" key="1">
    <citation type="journal article" date="2023" name="G3 (Bethesda)">
        <title>Whole genome assembly and annotation of the endangered Caribbean coral Acropora cervicornis.</title>
        <authorList>
            <person name="Selwyn J.D."/>
            <person name="Vollmer S.V."/>
        </authorList>
    </citation>
    <scope>NUCLEOTIDE SEQUENCE</scope>
    <source>
        <strain evidence="8">K2</strain>
    </source>
</reference>
<keyword evidence="5" id="KW-0446">Lipid-binding</keyword>
<comment type="caution">
    <text evidence="8">The sequence shown here is derived from an EMBL/GenBank/DDBJ whole genome shotgun (WGS) entry which is preliminary data.</text>
</comment>
<dbReference type="GO" id="GO:1901981">
    <property type="term" value="F:phosphatidylinositol phosphate binding"/>
    <property type="evidence" value="ECO:0007669"/>
    <property type="project" value="TreeGrafter"/>
</dbReference>
<feature type="domain" description="PX" evidence="7">
    <location>
        <begin position="80"/>
        <end position="200"/>
    </location>
</feature>
<dbReference type="InterPro" id="IPR036871">
    <property type="entry name" value="PX_dom_sf"/>
</dbReference>
<dbReference type="AlphaFoldDB" id="A0AAD9UUD4"/>
<evidence type="ECO:0000256" key="6">
    <source>
        <dbReference type="ARBA" id="ARBA00023136"/>
    </source>
</evidence>
<dbReference type="PANTHER" id="PTHR20939">
    <property type="entry name" value="SORTING NEXIN 20, 21"/>
    <property type="match status" value="1"/>
</dbReference>
<name>A0AAD9UUD4_ACRCE</name>
<keyword evidence="4" id="KW-0653">Protein transport</keyword>
<dbReference type="InterPro" id="IPR039937">
    <property type="entry name" value="SNX20/SNX21"/>
</dbReference>
<evidence type="ECO:0000256" key="5">
    <source>
        <dbReference type="ARBA" id="ARBA00023121"/>
    </source>
</evidence>
<evidence type="ECO:0000313" key="8">
    <source>
        <dbReference type="EMBL" id="KAK2550022.1"/>
    </source>
</evidence>
<dbReference type="GO" id="GO:0031901">
    <property type="term" value="C:early endosome membrane"/>
    <property type="evidence" value="ECO:0007669"/>
    <property type="project" value="UniProtKB-SubCell"/>
</dbReference>
<evidence type="ECO:0000256" key="4">
    <source>
        <dbReference type="ARBA" id="ARBA00022927"/>
    </source>
</evidence>
<keyword evidence="6" id="KW-0472">Membrane</keyword>
<comment type="subcellular location">
    <subcellularLocation>
        <location evidence="1">Early endosome membrane</location>
        <topology evidence="1">Peripheral membrane protein</topology>
        <orientation evidence="1">Cytoplasmic side</orientation>
    </subcellularLocation>
</comment>
<gene>
    <name evidence="8" type="ORF">P5673_029479</name>
</gene>
<dbReference type="Proteomes" id="UP001249851">
    <property type="component" value="Unassembled WGS sequence"/>
</dbReference>